<gene>
    <name evidence="1" type="ORF">AVEN_45522_1</name>
</gene>
<sequence>MRSLDSKFYHRTQQNVDLSKLQIINDRFVKYISEDPKIKKNHRDWDPENTVATCKELYRSFSVCMGTYAGPTYLKKVIKSSGDQRAENLDTGYPSPAVDSRTEFYCVKLNMQSLP</sequence>
<organism evidence="1 2">
    <name type="scientific">Araneus ventricosus</name>
    <name type="common">Orbweaver spider</name>
    <name type="synonym">Epeira ventricosa</name>
    <dbReference type="NCBI Taxonomy" id="182803"/>
    <lineage>
        <taxon>Eukaryota</taxon>
        <taxon>Metazoa</taxon>
        <taxon>Ecdysozoa</taxon>
        <taxon>Arthropoda</taxon>
        <taxon>Chelicerata</taxon>
        <taxon>Arachnida</taxon>
        <taxon>Araneae</taxon>
        <taxon>Araneomorphae</taxon>
        <taxon>Entelegynae</taxon>
        <taxon>Araneoidea</taxon>
        <taxon>Araneidae</taxon>
        <taxon>Araneus</taxon>
    </lineage>
</organism>
<evidence type="ECO:0000313" key="2">
    <source>
        <dbReference type="Proteomes" id="UP000499080"/>
    </source>
</evidence>
<dbReference type="EMBL" id="BGPR01000780">
    <property type="protein sequence ID" value="GBM35254.1"/>
    <property type="molecule type" value="Genomic_DNA"/>
</dbReference>
<protein>
    <submittedName>
        <fullName evidence="1">Uncharacterized protein</fullName>
    </submittedName>
</protein>
<keyword evidence="2" id="KW-1185">Reference proteome</keyword>
<dbReference type="AlphaFoldDB" id="A0A4Y2F5B1"/>
<proteinExistence type="predicted"/>
<name>A0A4Y2F5B1_ARAVE</name>
<comment type="caution">
    <text evidence="1">The sequence shown here is derived from an EMBL/GenBank/DDBJ whole genome shotgun (WGS) entry which is preliminary data.</text>
</comment>
<evidence type="ECO:0000313" key="1">
    <source>
        <dbReference type="EMBL" id="GBM35254.1"/>
    </source>
</evidence>
<reference evidence="1 2" key="1">
    <citation type="journal article" date="2019" name="Sci. Rep.">
        <title>Orb-weaving spider Araneus ventricosus genome elucidates the spidroin gene catalogue.</title>
        <authorList>
            <person name="Kono N."/>
            <person name="Nakamura H."/>
            <person name="Ohtoshi R."/>
            <person name="Moran D.A.P."/>
            <person name="Shinohara A."/>
            <person name="Yoshida Y."/>
            <person name="Fujiwara M."/>
            <person name="Mori M."/>
            <person name="Tomita M."/>
            <person name="Arakawa K."/>
        </authorList>
    </citation>
    <scope>NUCLEOTIDE SEQUENCE [LARGE SCALE GENOMIC DNA]</scope>
</reference>
<dbReference type="Proteomes" id="UP000499080">
    <property type="component" value="Unassembled WGS sequence"/>
</dbReference>
<accession>A0A4Y2F5B1</accession>